<feature type="transmembrane region" description="Helical" evidence="1">
    <location>
        <begin position="7"/>
        <end position="30"/>
    </location>
</feature>
<comment type="caution">
    <text evidence="2">The sequence shown here is derived from an EMBL/GenBank/DDBJ whole genome shotgun (WGS) entry which is preliminary data.</text>
</comment>
<protein>
    <submittedName>
        <fullName evidence="2">Uncharacterized protein</fullName>
    </submittedName>
</protein>
<feature type="transmembrane region" description="Helical" evidence="1">
    <location>
        <begin position="36"/>
        <end position="54"/>
    </location>
</feature>
<sequence>MPGDGYNCFFSFCSFVFLLTIIFFWSLSFFLYPSSLMLGPSLVVLVGSIGIWTLDRIMITPPHLVIVGHVIISHPTKAKLDTLTDTHSETRLGPVLFII</sequence>
<keyword evidence="1" id="KW-1133">Transmembrane helix</keyword>
<gene>
    <name evidence="2" type="ORF">BKA59DRAFT_83853</name>
</gene>
<evidence type="ECO:0000313" key="2">
    <source>
        <dbReference type="EMBL" id="KAH7256731.1"/>
    </source>
</evidence>
<organism evidence="2 3">
    <name type="scientific">Fusarium tricinctum</name>
    <dbReference type="NCBI Taxonomy" id="61284"/>
    <lineage>
        <taxon>Eukaryota</taxon>
        <taxon>Fungi</taxon>
        <taxon>Dikarya</taxon>
        <taxon>Ascomycota</taxon>
        <taxon>Pezizomycotina</taxon>
        <taxon>Sordariomycetes</taxon>
        <taxon>Hypocreomycetidae</taxon>
        <taxon>Hypocreales</taxon>
        <taxon>Nectriaceae</taxon>
        <taxon>Fusarium</taxon>
        <taxon>Fusarium tricinctum species complex</taxon>
    </lineage>
</organism>
<keyword evidence="3" id="KW-1185">Reference proteome</keyword>
<reference evidence="2" key="1">
    <citation type="journal article" date="2021" name="Nat. Commun.">
        <title>Genetic determinants of endophytism in the Arabidopsis root mycobiome.</title>
        <authorList>
            <person name="Mesny F."/>
            <person name="Miyauchi S."/>
            <person name="Thiergart T."/>
            <person name="Pickel B."/>
            <person name="Atanasova L."/>
            <person name="Karlsson M."/>
            <person name="Huettel B."/>
            <person name="Barry K.W."/>
            <person name="Haridas S."/>
            <person name="Chen C."/>
            <person name="Bauer D."/>
            <person name="Andreopoulos W."/>
            <person name="Pangilinan J."/>
            <person name="LaButti K."/>
            <person name="Riley R."/>
            <person name="Lipzen A."/>
            <person name="Clum A."/>
            <person name="Drula E."/>
            <person name="Henrissat B."/>
            <person name="Kohler A."/>
            <person name="Grigoriev I.V."/>
            <person name="Martin F.M."/>
            <person name="Hacquard S."/>
        </authorList>
    </citation>
    <scope>NUCLEOTIDE SEQUENCE</scope>
    <source>
        <strain evidence="2">MPI-SDFR-AT-0068</strain>
    </source>
</reference>
<keyword evidence="1" id="KW-0472">Membrane</keyword>
<dbReference type="EMBL" id="JAGPXF010000002">
    <property type="protein sequence ID" value="KAH7256731.1"/>
    <property type="molecule type" value="Genomic_DNA"/>
</dbReference>
<evidence type="ECO:0000256" key="1">
    <source>
        <dbReference type="SAM" id="Phobius"/>
    </source>
</evidence>
<dbReference type="Proteomes" id="UP000813427">
    <property type="component" value="Unassembled WGS sequence"/>
</dbReference>
<evidence type="ECO:0000313" key="3">
    <source>
        <dbReference type="Proteomes" id="UP000813427"/>
    </source>
</evidence>
<dbReference type="AlphaFoldDB" id="A0A8K0WFH5"/>
<name>A0A8K0WFH5_9HYPO</name>
<keyword evidence="1" id="KW-0812">Transmembrane</keyword>
<accession>A0A8K0WFH5</accession>
<proteinExistence type="predicted"/>